<evidence type="ECO:0000313" key="4">
    <source>
        <dbReference type="Proteomes" id="UP000289238"/>
    </source>
</evidence>
<dbReference type="InterPro" id="IPR029044">
    <property type="entry name" value="Nucleotide-diphossugar_trans"/>
</dbReference>
<keyword evidence="1" id="KW-0472">Membrane</keyword>
<organism evidence="3 4">
    <name type="scientific">Leeuwenhoekiella aequorea</name>
    <dbReference type="NCBI Taxonomy" id="283736"/>
    <lineage>
        <taxon>Bacteria</taxon>
        <taxon>Pseudomonadati</taxon>
        <taxon>Bacteroidota</taxon>
        <taxon>Flavobacteriia</taxon>
        <taxon>Flavobacteriales</taxon>
        <taxon>Flavobacteriaceae</taxon>
        <taxon>Leeuwenhoekiella</taxon>
    </lineage>
</organism>
<protein>
    <submittedName>
        <fullName evidence="3">Glycosyltransferase involved in cell wall biosynthesis</fullName>
    </submittedName>
</protein>
<dbReference type="AlphaFoldDB" id="A0A4Q0P4F3"/>
<sequence length="262" mass="30333">MSDNLVSVIIPVYNREEFILKTLDSVYNSDYRPIELVLIDDGSSDKSFEIIKNYQQKKNAVDFKIIAQKQINKGAPAARNYGYSLSSGDFIQFLDSDDLIESNKFSIQIKNSQSLKADFMLCDFIMKYIPSGTTVYHSNAARIKKILKTHGSFGCGSPLILRKLADKVKWNEKLNRNQDVDYFQKAALLADTLIYIEKPLYIYLRHDQERISNIYTKSNPVYLERIKSLLIIFPLKSNKIYLIIAILNLFMSHLKYKLKFKL</sequence>
<dbReference type="EMBL" id="QOVM01000008">
    <property type="protein sequence ID" value="RXG20449.1"/>
    <property type="molecule type" value="Genomic_DNA"/>
</dbReference>
<keyword evidence="1" id="KW-0812">Transmembrane</keyword>
<feature type="transmembrane region" description="Helical" evidence="1">
    <location>
        <begin position="240"/>
        <end position="256"/>
    </location>
</feature>
<dbReference type="CDD" id="cd00761">
    <property type="entry name" value="Glyco_tranf_GTA_type"/>
    <property type="match status" value="1"/>
</dbReference>
<dbReference type="PANTHER" id="PTHR22916">
    <property type="entry name" value="GLYCOSYLTRANSFERASE"/>
    <property type="match status" value="1"/>
</dbReference>
<feature type="domain" description="Glycosyltransferase 2-like" evidence="2">
    <location>
        <begin position="7"/>
        <end position="148"/>
    </location>
</feature>
<keyword evidence="3" id="KW-0808">Transferase</keyword>
<keyword evidence="1" id="KW-1133">Transmembrane helix</keyword>
<dbReference type="RefSeq" id="WP_128758745.1">
    <property type="nucleotide sequence ID" value="NZ_QOVM01000008.1"/>
</dbReference>
<name>A0A4Q0P4F3_9FLAO</name>
<accession>A0A4Q0P4F3</accession>
<keyword evidence="4" id="KW-1185">Reference proteome</keyword>
<gene>
    <name evidence="3" type="ORF">DSM00_2998</name>
</gene>
<dbReference type="Pfam" id="PF00535">
    <property type="entry name" value="Glycos_transf_2"/>
    <property type="match status" value="1"/>
</dbReference>
<comment type="caution">
    <text evidence="3">The sequence shown here is derived from an EMBL/GenBank/DDBJ whole genome shotgun (WGS) entry which is preliminary data.</text>
</comment>
<proteinExistence type="predicted"/>
<dbReference type="InterPro" id="IPR001173">
    <property type="entry name" value="Glyco_trans_2-like"/>
</dbReference>
<dbReference type="GO" id="GO:0016758">
    <property type="term" value="F:hexosyltransferase activity"/>
    <property type="evidence" value="ECO:0007669"/>
    <property type="project" value="UniProtKB-ARBA"/>
</dbReference>
<dbReference type="Gene3D" id="3.90.550.10">
    <property type="entry name" value="Spore Coat Polysaccharide Biosynthesis Protein SpsA, Chain A"/>
    <property type="match status" value="1"/>
</dbReference>
<dbReference type="SUPFAM" id="SSF53448">
    <property type="entry name" value="Nucleotide-diphospho-sugar transferases"/>
    <property type="match status" value="1"/>
</dbReference>
<dbReference type="OrthoDB" id="597270at2"/>
<evidence type="ECO:0000259" key="2">
    <source>
        <dbReference type="Pfam" id="PF00535"/>
    </source>
</evidence>
<evidence type="ECO:0000313" key="3">
    <source>
        <dbReference type="EMBL" id="RXG20449.1"/>
    </source>
</evidence>
<reference evidence="3 4" key="1">
    <citation type="submission" date="2018-07" db="EMBL/GenBank/DDBJ databases">
        <title>Leeuwenhoekiella genomics.</title>
        <authorList>
            <person name="Tahon G."/>
            <person name="Willems A."/>
        </authorList>
    </citation>
    <scope>NUCLEOTIDE SEQUENCE [LARGE SCALE GENOMIC DNA]</scope>
    <source>
        <strain evidence="3 4">LMG 22550</strain>
    </source>
</reference>
<dbReference type="Proteomes" id="UP000289238">
    <property type="component" value="Unassembled WGS sequence"/>
</dbReference>
<evidence type="ECO:0000256" key="1">
    <source>
        <dbReference type="SAM" id="Phobius"/>
    </source>
</evidence>
<dbReference type="PANTHER" id="PTHR22916:SF3">
    <property type="entry name" value="UDP-GLCNAC:BETAGAL BETA-1,3-N-ACETYLGLUCOSAMINYLTRANSFERASE-LIKE PROTEIN 1"/>
    <property type="match status" value="1"/>
</dbReference>